<reference evidence="2" key="2">
    <citation type="submission" date="2025-08" db="UniProtKB">
        <authorList>
            <consortium name="Ensembl"/>
        </authorList>
    </citation>
    <scope>IDENTIFICATION</scope>
</reference>
<dbReference type="PROSITE" id="PS50280">
    <property type="entry name" value="SET"/>
    <property type="match status" value="1"/>
</dbReference>
<dbReference type="SUPFAM" id="SSF82199">
    <property type="entry name" value="SET domain"/>
    <property type="match status" value="1"/>
</dbReference>
<evidence type="ECO:0000259" key="1">
    <source>
        <dbReference type="PROSITE" id="PS50280"/>
    </source>
</evidence>
<dbReference type="Proteomes" id="UP000028760">
    <property type="component" value="Unassembled WGS sequence"/>
</dbReference>
<dbReference type="GO" id="GO:0042799">
    <property type="term" value="F:histone H4K20 methyltransferase activity"/>
    <property type="evidence" value="ECO:0007669"/>
    <property type="project" value="TreeGrafter"/>
</dbReference>
<dbReference type="GO" id="GO:0006357">
    <property type="term" value="P:regulation of transcription by RNA polymerase II"/>
    <property type="evidence" value="ECO:0007669"/>
    <property type="project" value="TreeGrafter"/>
</dbReference>
<dbReference type="PANTHER" id="PTHR46167">
    <property type="entry name" value="N-LYSINE METHYLTRANSFERASE KMT5A"/>
    <property type="match status" value="1"/>
</dbReference>
<dbReference type="GO" id="GO:0005700">
    <property type="term" value="C:polytene chromosome"/>
    <property type="evidence" value="ECO:0007669"/>
    <property type="project" value="TreeGrafter"/>
</dbReference>
<feature type="domain" description="SET" evidence="1">
    <location>
        <begin position="112"/>
        <end position="243"/>
    </location>
</feature>
<protein>
    <recommendedName>
        <fullName evidence="1">SET domain-containing protein</fullName>
    </recommendedName>
</protein>
<dbReference type="AlphaFoldDB" id="A0A096LX81"/>
<dbReference type="OMA" id="GSHICDY"/>
<organism evidence="2 3">
    <name type="scientific">Poecilia formosa</name>
    <name type="common">Amazon molly</name>
    <name type="synonym">Limia formosa</name>
    <dbReference type="NCBI Taxonomy" id="48698"/>
    <lineage>
        <taxon>Eukaryota</taxon>
        <taxon>Metazoa</taxon>
        <taxon>Chordata</taxon>
        <taxon>Craniata</taxon>
        <taxon>Vertebrata</taxon>
        <taxon>Euteleostomi</taxon>
        <taxon>Actinopterygii</taxon>
        <taxon>Neopterygii</taxon>
        <taxon>Teleostei</taxon>
        <taxon>Neoteleostei</taxon>
        <taxon>Acanthomorphata</taxon>
        <taxon>Ovalentaria</taxon>
        <taxon>Atherinomorphae</taxon>
        <taxon>Cyprinodontiformes</taxon>
        <taxon>Poeciliidae</taxon>
        <taxon>Poeciliinae</taxon>
        <taxon>Poecilia</taxon>
    </lineage>
</organism>
<reference evidence="3" key="1">
    <citation type="submission" date="2013-10" db="EMBL/GenBank/DDBJ databases">
        <authorList>
            <person name="Schartl M."/>
            <person name="Warren W."/>
        </authorList>
    </citation>
    <scope>NUCLEOTIDE SEQUENCE [LARGE SCALE GENOMIC DNA]</scope>
    <source>
        <strain evidence="3">female</strain>
    </source>
</reference>
<dbReference type="PANTHER" id="PTHR46167:SF1">
    <property type="entry name" value="N-LYSINE METHYLTRANSFERASE KMT5A"/>
    <property type="match status" value="1"/>
</dbReference>
<dbReference type="EMBL" id="AYCK01030133">
    <property type="status" value="NOT_ANNOTATED_CDS"/>
    <property type="molecule type" value="Genomic_DNA"/>
</dbReference>
<dbReference type="InterPro" id="IPR046341">
    <property type="entry name" value="SET_dom_sf"/>
</dbReference>
<dbReference type="GeneTree" id="ENSGT01050000245291"/>
<evidence type="ECO:0000313" key="2">
    <source>
        <dbReference type="Ensembl" id="ENSPFOP00000023772.1"/>
    </source>
</evidence>
<reference evidence="2" key="3">
    <citation type="submission" date="2025-09" db="UniProtKB">
        <authorList>
            <consortium name="Ensembl"/>
        </authorList>
    </citation>
    <scope>IDENTIFICATION</scope>
</reference>
<dbReference type="Pfam" id="PF00856">
    <property type="entry name" value="SET"/>
    <property type="match status" value="1"/>
</dbReference>
<dbReference type="GO" id="GO:0043516">
    <property type="term" value="P:regulation of DNA damage response, signal transduction by p53 class mediator"/>
    <property type="evidence" value="ECO:0007669"/>
    <property type="project" value="TreeGrafter"/>
</dbReference>
<dbReference type="STRING" id="48698.ENSPFOP00000023772"/>
<keyword evidence="3" id="KW-1185">Reference proteome</keyword>
<dbReference type="InterPro" id="IPR051760">
    <property type="entry name" value="KMT5A"/>
</dbReference>
<dbReference type="Ensembl" id="ENSPFOT00000030424.1">
    <property type="protein sequence ID" value="ENSPFOP00000023772.1"/>
    <property type="gene ID" value="ENSPFOG00000022644.1"/>
</dbReference>
<proteinExistence type="predicted"/>
<sequence>EVTDIGAFFSTFPVTLDGEPPLKKKRVEAGFPGSRGLFDKWRAAQQKLRRHHLMTKWSKQRPRLDQVQSFLRRSGWSTNCIPAEEVVRRWVPPSTGQEEQDVLHYVRDQNWTGLIITESQKDGAGRGVFATRDFNQGSHICDYHGRVISASEGRRIMESLKEGEGSYIFFFKTANKDLCIDAQAEHCQCHPQLTTFGRLINHSAKNFNVKCVVAKLAGLAEPTLLIKATRDICAGEEILIDYGVRRRSFGGEGMDLPWL</sequence>
<accession>A0A096LX81</accession>
<dbReference type="Gene3D" id="2.170.270.10">
    <property type="entry name" value="SET domain"/>
    <property type="match status" value="1"/>
</dbReference>
<dbReference type="GO" id="GO:0005634">
    <property type="term" value="C:nucleus"/>
    <property type="evidence" value="ECO:0007669"/>
    <property type="project" value="TreeGrafter"/>
</dbReference>
<evidence type="ECO:0000313" key="3">
    <source>
        <dbReference type="Proteomes" id="UP000028760"/>
    </source>
</evidence>
<dbReference type="SMART" id="SM00317">
    <property type="entry name" value="SET"/>
    <property type="match status" value="1"/>
</dbReference>
<name>A0A096LX81_POEFO</name>
<dbReference type="eggNOG" id="KOG1085">
    <property type="taxonomic scope" value="Eukaryota"/>
</dbReference>
<dbReference type="InterPro" id="IPR001214">
    <property type="entry name" value="SET_dom"/>
</dbReference>